<dbReference type="Proteomes" id="UP001165064">
    <property type="component" value="Unassembled WGS sequence"/>
</dbReference>
<gene>
    <name evidence="1" type="ORF">Amon02_001298100</name>
</gene>
<organism evidence="1 2">
    <name type="scientific">Ambrosiozyma monospora</name>
    <name type="common">Yeast</name>
    <name type="synonym">Endomycopsis monosporus</name>
    <dbReference type="NCBI Taxonomy" id="43982"/>
    <lineage>
        <taxon>Eukaryota</taxon>
        <taxon>Fungi</taxon>
        <taxon>Dikarya</taxon>
        <taxon>Ascomycota</taxon>
        <taxon>Saccharomycotina</taxon>
        <taxon>Pichiomycetes</taxon>
        <taxon>Pichiales</taxon>
        <taxon>Pichiaceae</taxon>
        <taxon>Ambrosiozyma</taxon>
    </lineage>
</organism>
<evidence type="ECO:0000313" key="1">
    <source>
        <dbReference type="EMBL" id="GMF07618.1"/>
    </source>
</evidence>
<reference evidence="1" key="1">
    <citation type="submission" date="2023-04" db="EMBL/GenBank/DDBJ databases">
        <title>Ambrosiozyma monospora NBRC 10751.</title>
        <authorList>
            <person name="Ichikawa N."/>
            <person name="Sato H."/>
            <person name="Tonouchi N."/>
        </authorList>
    </citation>
    <scope>NUCLEOTIDE SEQUENCE</scope>
    <source>
        <strain evidence="1">NBRC 10751</strain>
    </source>
</reference>
<name>A0ACB5UBY9_AMBMO</name>
<protein>
    <submittedName>
        <fullName evidence="1">Unnamed protein product</fullName>
    </submittedName>
</protein>
<accession>A0ACB5UBY9</accession>
<sequence>MTLQAYRDYEANKDDSTSNDSENRKVGEGFSDLYKEIESLKKQVIQLSKSSEGCGVVPSSTGFSLQEYLESLVSSFLGIDNPKKQSTEGGNDQVIEVADGDLDKTIKDVKNKIKSFTRELDNKNKDLEKNYGPDDILRGLEGECIVEPINGYDYKICFTDKLEQINKGGRGTLIGFSLFPMWYKE</sequence>
<evidence type="ECO:0000313" key="2">
    <source>
        <dbReference type="Proteomes" id="UP001165064"/>
    </source>
</evidence>
<dbReference type="EMBL" id="BSXS01016349">
    <property type="protein sequence ID" value="GMF07618.1"/>
    <property type="molecule type" value="Genomic_DNA"/>
</dbReference>
<proteinExistence type="predicted"/>
<keyword evidence="2" id="KW-1185">Reference proteome</keyword>
<comment type="caution">
    <text evidence="1">The sequence shown here is derived from an EMBL/GenBank/DDBJ whole genome shotgun (WGS) entry which is preliminary data.</text>
</comment>